<dbReference type="EMBL" id="QFFZ01000004">
    <property type="protein sequence ID" value="TEB12968.1"/>
    <property type="molecule type" value="Genomic_DNA"/>
</dbReference>
<dbReference type="InterPro" id="IPR014729">
    <property type="entry name" value="Rossmann-like_a/b/a_fold"/>
</dbReference>
<dbReference type="PANTHER" id="PTHR21294:SF8">
    <property type="entry name" value="ELECTRON TRANSFER FLAVOPROTEIN SUBUNIT BETA"/>
    <property type="match status" value="1"/>
</dbReference>
<keyword evidence="7" id="KW-0560">Oxidoreductase</keyword>
<gene>
    <name evidence="7" type="primary">carD_1</name>
    <name evidence="7" type="ORF">Pmgp_00606</name>
</gene>
<evidence type="ECO:0000313" key="8">
    <source>
        <dbReference type="Proteomes" id="UP000297597"/>
    </source>
</evidence>
<evidence type="ECO:0000259" key="6">
    <source>
        <dbReference type="SMART" id="SM00893"/>
    </source>
</evidence>
<evidence type="ECO:0000313" key="7">
    <source>
        <dbReference type="EMBL" id="TEB12968.1"/>
    </source>
</evidence>
<dbReference type="Pfam" id="PF01012">
    <property type="entry name" value="ETF"/>
    <property type="match status" value="1"/>
</dbReference>
<dbReference type="PIRSF" id="PIRSF000090">
    <property type="entry name" value="Beta-ETF"/>
    <property type="match status" value="1"/>
</dbReference>
<reference evidence="7 8" key="1">
    <citation type="journal article" date="2018" name="Environ. Microbiol.">
        <title>Novel energy conservation strategies and behaviour of Pelotomaculum schinkii driving syntrophic propionate catabolism.</title>
        <authorList>
            <person name="Hidalgo-Ahumada C.A.P."/>
            <person name="Nobu M.K."/>
            <person name="Narihiro T."/>
            <person name="Tamaki H."/>
            <person name="Liu W.T."/>
            <person name="Kamagata Y."/>
            <person name="Stams A.J.M."/>
            <person name="Imachi H."/>
            <person name="Sousa D.Z."/>
        </authorList>
    </citation>
    <scope>NUCLEOTIDE SEQUENCE [LARGE SCALE GENOMIC DNA]</scope>
    <source>
        <strain evidence="7 8">MGP</strain>
    </source>
</reference>
<evidence type="ECO:0000256" key="4">
    <source>
        <dbReference type="ARBA" id="ARBA00022448"/>
    </source>
</evidence>
<dbReference type="PANTHER" id="PTHR21294">
    <property type="entry name" value="ELECTRON TRANSFER FLAVOPROTEIN BETA-SUBUNIT"/>
    <property type="match status" value="1"/>
</dbReference>
<dbReference type="AlphaFoldDB" id="A0A4Y7RVC8"/>
<dbReference type="SUPFAM" id="SSF52402">
    <property type="entry name" value="Adenine nucleotide alpha hydrolases-like"/>
    <property type="match status" value="1"/>
</dbReference>
<sequence>MKIIVLAKQTFDTEAKLSLDNNGKIDGQGVKLIMNPYDEFAVEEGLRIKEKTNGEVTVISVDKEQDQDALRQAIAMGADEAVMVVPGDVELDEYATATILAKVISKMEYDIILGGFRAIDDGSCQVAGRVAESLNIPVVNMITEIKIENGKAQATRDIEGGSEVIEVKLPAVFTAQKGLNEPRYPSMKGIMKARKKPVKIIRLGELGLVEDQIAAKVKPVSYTLAEPRKAGQVIQDEPAKAVSQAVKLILEKVKVVV</sequence>
<dbReference type="InterPro" id="IPR033948">
    <property type="entry name" value="ETF_beta_N"/>
</dbReference>
<dbReference type="Gene3D" id="3.40.50.620">
    <property type="entry name" value="HUPs"/>
    <property type="match status" value="1"/>
</dbReference>
<dbReference type="RefSeq" id="WP_134212495.1">
    <property type="nucleotide sequence ID" value="NZ_QFFZ01000004.1"/>
</dbReference>
<organism evidence="7 8">
    <name type="scientific">Pelotomaculum propionicicum</name>
    <dbReference type="NCBI Taxonomy" id="258475"/>
    <lineage>
        <taxon>Bacteria</taxon>
        <taxon>Bacillati</taxon>
        <taxon>Bacillota</taxon>
        <taxon>Clostridia</taxon>
        <taxon>Eubacteriales</taxon>
        <taxon>Desulfotomaculaceae</taxon>
        <taxon>Pelotomaculum</taxon>
    </lineage>
</organism>
<feature type="domain" description="Electron transfer flavoprotein alpha/beta-subunit N-terminal" evidence="6">
    <location>
        <begin position="22"/>
        <end position="210"/>
    </location>
</feature>
<keyword evidence="8" id="KW-1185">Reference proteome</keyword>
<comment type="caution">
    <text evidence="7">The sequence shown here is derived from an EMBL/GenBank/DDBJ whole genome shotgun (WGS) entry which is preliminary data.</text>
</comment>
<evidence type="ECO:0000256" key="3">
    <source>
        <dbReference type="ARBA" id="ARBA00016797"/>
    </source>
</evidence>
<dbReference type="GO" id="GO:0009055">
    <property type="term" value="F:electron transfer activity"/>
    <property type="evidence" value="ECO:0007669"/>
    <property type="project" value="InterPro"/>
</dbReference>
<dbReference type="Proteomes" id="UP000297597">
    <property type="component" value="Unassembled WGS sequence"/>
</dbReference>
<dbReference type="SMART" id="SM00893">
    <property type="entry name" value="ETF"/>
    <property type="match status" value="1"/>
</dbReference>
<comment type="similarity">
    <text evidence="1">Belongs to the ETF beta-subunit/FixA family.</text>
</comment>
<evidence type="ECO:0000256" key="5">
    <source>
        <dbReference type="ARBA" id="ARBA00022982"/>
    </source>
</evidence>
<dbReference type="InterPro" id="IPR012255">
    <property type="entry name" value="ETF_b"/>
</dbReference>
<proteinExistence type="inferred from homology"/>
<keyword evidence="4" id="KW-0813">Transport</keyword>
<dbReference type="CDD" id="cd01714">
    <property type="entry name" value="ETF_beta"/>
    <property type="match status" value="1"/>
</dbReference>
<dbReference type="InterPro" id="IPR014730">
    <property type="entry name" value="ETF_a/b_N"/>
</dbReference>
<dbReference type="GO" id="GO:0016491">
    <property type="term" value="F:oxidoreductase activity"/>
    <property type="evidence" value="ECO:0007669"/>
    <property type="project" value="UniProtKB-KW"/>
</dbReference>
<evidence type="ECO:0000256" key="2">
    <source>
        <dbReference type="ARBA" id="ARBA00011355"/>
    </source>
</evidence>
<name>A0A4Y7RVC8_9FIRM</name>
<dbReference type="OrthoDB" id="9804960at2"/>
<accession>A0A4Y7RVC8</accession>
<protein>
    <recommendedName>
        <fullName evidence="3">Electron transfer flavoprotein subunit beta</fullName>
    </recommendedName>
</protein>
<evidence type="ECO:0000256" key="1">
    <source>
        <dbReference type="ARBA" id="ARBA00007557"/>
    </source>
</evidence>
<keyword evidence="5" id="KW-0249">Electron transport</keyword>
<comment type="subunit">
    <text evidence="2">Heterodimer of an alpha and a beta subunit.</text>
</comment>